<feature type="compositionally biased region" description="Low complexity" evidence="1">
    <location>
        <begin position="509"/>
        <end position="523"/>
    </location>
</feature>
<feature type="compositionally biased region" description="Basic and acidic residues" evidence="1">
    <location>
        <begin position="524"/>
        <end position="539"/>
    </location>
</feature>
<dbReference type="PANTHER" id="PTHR33371">
    <property type="entry name" value="INTERMEMBRANE PHOSPHOLIPID TRANSPORT SYSTEM BINDING PROTEIN MLAD-RELATED"/>
    <property type="match status" value="1"/>
</dbReference>
<accession>A0ABU4VPL7</accession>
<dbReference type="EMBL" id="JAXAVX010000020">
    <property type="protein sequence ID" value="MDX8153788.1"/>
    <property type="molecule type" value="Genomic_DNA"/>
</dbReference>
<comment type="caution">
    <text evidence="4">The sequence shown here is derived from an EMBL/GenBank/DDBJ whole genome shotgun (WGS) entry which is preliminary data.</text>
</comment>
<dbReference type="Pfam" id="PF02470">
    <property type="entry name" value="MlaD"/>
    <property type="match status" value="1"/>
</dbReference>
<sequence>MTARPKQGLRGGARGPLIAAVVVVVGLAAVLVYAFGRQSLFQGGSTVHVTLRDSSQLRKGNPVRVSGLDVGRVTDIAHASDGQALVTVRLKSDAPVLRAQDRWTVRPRLPFEGNFYLDVSAGSAAAAPLRDGDTVPSRLTARVVQLDEVLTALDRPVRDRLSQLTGDLAAGLGPVGAADSGVAGFRSATRALDRSLRSVEVTARSLRGQRPGDLGAALRDASGLTRQLARNPRDLAEIVSGYRRVIGTLASSDAQLRAAVPAAERLLQGAPDSLSALDRVLPSLERFAVDLRPTLRELPRQTPAVNRALTQVATTALPGQLPRLVRLLDDPVSTLPTLERQLQFVTPYAGAIGRCLSKVVIPGLSQQVPDGPLTLEQPAWLELLHAFSGLAAASPAFDANGTTIRAGLTEGDTSLAGVLPGLKDTINVIGGGDVVGVSPKWLGHGQRPTRRVDQPCEDQKIPDLSQLTQGTPFQGLRRTTRYPTSAPASDEVVRSLRGLRTALRDRTAEQAPTAARAAQPRAADPQDRRSSAVERRDGDALDAVTQALGRTFGGGKDAR</sequence>
<feature type="region of interest" description="Disordered" evidence="1">
    <location>
        <begin position="503"/>
        <end position="559"/>
    </location>
</feature>
<dbReference type="Proteomes" id="UP001277761">
    <property type="component" value="Unassembled WGS sequence"/>
</dbReference>
<evidence type="ECO:0000259" key="3">
    <source>
        <dbReference type="Pfam" id="PF02470"/>
    </source>
</evidence>
<evidence type="ECO:0000313" key="4">
    <source>
        <dbReference type="EMBL" id="MDX8153788.1"/>
    </source>
</evidence>
<name>A0ABU4VPL7_9ACTN</name>
<dbReference type="PANTHER" id="PTHR33371:SF4">
    <property type="entry name" value="INTERMEMBRANE PHOSPHOLIPID TRANSPORT SYSTEM BINDING PROTEIN MLAD"/>
    <property type="match status" value="1"/>
</dbReference>
<gene>
    <name evidence="4" type="ORF">SK069_19480</name>
</gene>
<dbReference type="RefSeq" id="WP_319955937.1">
    <property type="nucleotide sequence ID" value="NZ_JAXAVX010000020.1"/>
</dbReference>
<evidence type="ECO:0000256" key="2">
    <source>
        <dbReference type="SAM" id="Phobius"/>
    </source>
</evidence>
<dbReference type="InterPro" id="IPR052336">
    <property type="entry name" value="MlaD_Phospholipid_Transporter"/>
</dbReference>
<reference evidence="4 5" key="1">
    <citation type="submission" date="2023-11" db="EMBL/GenBank/DDBJ databases">
        <authorList>
            <person name="Xu M."/>
            <person name="Jiang T."/>
        </authorList>
    </citation>
    <scope>NUCLEOTIDE SEQUENCE [LARGE SCALE GENOMIC DNA]</scope>
    <source>
        <strain evidence="4 5">SD</strain>
    </source>
</reference>
<evidence type="ECO:0000313" key="5">
    <source>
        <dbReference type="Proteomes" id="UP001277761"/>
    </source>
</evidence>
<organism evidence="4 5">
    <name type="scientific">Patulibacter brassicae</name>
    <dbReference type="NCBI Taxonomy" id="1705717"/>
    <lineage>
        <taxon>Bacteria</taxon>
        <taxon>Bacillati</taxon>
        <taxon>Actinomycetota</taxon>
        <taxon>Thermoleophilia</taxon>
        <taxon>Solirubrobacterales</taxon>
        <taxon>Patulibacteraceae</taxon>
        <taxon>Patulibacter</taxon>
    </lineage>
</organism>
<evidence type="ECO:0000256" key="1">
    <source>
        <dbReference type="SAM" id="MobiDB-lite"/>
    </source>
</evidence>
<proteinExistence type="predicted"/>
<feature type="domain" description="Mce/MlaD" evidence="3">
    <location>
        <begin position="44"/>
        <end position="121"/>
    </location>
</feature>
<keyword evidence="2" id="KW-0472">Membrane</keyword>
<feature type="region of interest" description="Disordered" evidence="1">
    <location>
        <begin position="461"/>
        <end position="491"/>
    </location>
</feature>
<keyword evidence="5" id="KW-1185">Reference proteome</keyword>
<dbReference type="InterPro" id="IPR003399">
    <property type="entry name" value="Mce/MlaD"/>
</dbReference>
<feature type="transmembrane region" description="Helical" evidence="2">
    <location>
        <begin position="12"/>
        <end position="35"/>
    </location>
</feature>
<protein>
    <submittedName>
        <fullName evidence="4">MlaD family protein</fullName>
    </submittedName>
</protein>
<keyword evidence="2" id="KW-0812">Transmembrane</keyword>
<keyword evidence="2" id="KW-1133">Transmembrane helix</keyword>